<dbReference type="SUPFAM" id="SSF54928">
    <property type="entry name" value="RNA-binding domain, RBD"/>
    <property type="match status" value="1"/>
</dbReference>
<name>A0A8S1IMP9_9CHLO</name>
<dbReference type="EMBL" id="CAJHUC010000415">
    <property type="protein sequence ID" value="CAD7695988.1"/>
    <property type="molecule type" value="Genomic_DNA"/>
</dbReference>
<evidence type="ECO:0000313" key="1">
    <source>
        <dbReference type="EMBL" id="CAD7695988.1"/>
    </source>
</evidence>
<dbReference type="GO" id="GO:0003676">
    <property type="term" value="F:nucleic acid binding"/>
    <property type="evidence" value="ECO:0007669"/>
    <property type="project" value="InterPro"/>
</dbReference>
<dbReference type="OrthoDB" id="5970at2759"/>
<sequence>NLPVGIIESELEEEFARFGPLKSLWVARKPPGFDSAPSPLPPSRPLLNFRDASSPVVCGAHASHHSPNLYLESGLPTTR</sequence>
<evidence type="ECO:0000313" key="2">
    <source>
        <dbReference type="Proteomes" id="UP000708148"/>
    </source>
</evidence>
<reference evidence="1" key="1">
    <citation type="submission" date="2020-12" db="EMBL/GenBank/DDBJ databases">
        <authorList>
            <person name="Iha C."/>
        </authorList>
    </citation>
    <scope>NUCLEOTIDE SEQUENCE</scope>
</reference>
<protein>
    <submittedName>
        <fullName evidence="1">Uncharacterized protein</fullName>
    </submittedName>
</protein>
<proteinExistence type="predicted"/>
<keyword evidence="2" id="KW-1185">Reference proteome</keyword>
<gene>
    <name evidence="1" type="ORF">OSTQU699_LOCUS1348</name>
</gene>
<dbReference type="Proteomes" id="UP000708148">
    <property type="component" value="Unassembled WGS sequence"/>
</dbReference>
<comment type="caution">
    <text evidence="1">The sequence shown here is derived from an EMBL/GenBank/DDBJ whole genome shotgun (WGS) entry which is preliminary data.</text>
</comment>
<feature type="non-terminal residue" evidence="1">
    <location>
        <position position="79"/>
    </location>
</feature>
<organism evidence="1 2">
    <name type="scientific">Ostreobium quekettii</name>
    <dbReference type="NCBI Taxonomy" id="121088"/>
    <lineage>
        <taxon>Eukaryota</taxon>
        <taxon>Viridiplantae</taxon>
        <taxon>Chlorophyta</taxon>
        <taxon>core chlorophytes</taxon>
        <taxon>Ulvophyceae</taxon>
        <taxon>TCBD clade</taxon>
        <taxon>Bryopsidales</taxon>
        <taxon>Ostreobineae</taxon>
        <taxon>Ostreobiaceae</taxon>
        <taxon>Ostreobium</taxon>
    </lineage>
</organism>
<accession>A0A8S1IMP9</accession>
<dbReference type="InterPro" id="IPR035979">
    <property type="entry name" value="RBD_domain_sf"/>
</dbReference>
<dbReference type="AlphaFoldDB" id="A0A8S1IMP9"/>